<dbReference type="OrthoDB" id="6500128at2759"/>
<organism evidence="1 2">
    <name type="scientific">Artemisia annua</name>
    <name type="common">Sweet wormwood</name>
    <dbReference type="NCBI Taxonomy" id="35608"/>
    <lineage>
        <taxon>Eukaryota</taxon>
        <taxon>Viridiplantae</taxon>
        <taxon>Streptophyta</taxon>
        <taxon>Embryophyta</taxon>
        <taxon>Tracheophyta</taxon>
        <taxon>Spermatophyta</taxon>
        <taxon>Magnoliopsida</taxon>
        <taxon>eudicotyledons</taxon>
        <taxon>Gunneridae</taxon>
        <taxon>Pentapetalae</taxon>
        <taxon>asterids</taxon>
        <taxon>campanulids</taxon>
        <taxon>Asterales</taxon>
        <taxon>Asteraceae</taxon>
        <taxon>Asteroideae</taxon>
        <taxon>Anthemideae</taxon>
        <taxon>Artemisiinae</taxon>
        <taxon>Artemisia</taxon>
    </lineage>
</organism>
<sequence length="239" mass="27282">MDGTYFGTIAMLSFKFCPDYSLVSGALWVEQIAQSYAPANKPSNLDTHVDQSTYACECTSHAYCHYFLICVFRIWIITTVNVIVTAGTSIRDIPVVARQVSEGEENFSFGQRQLLSLARALIMSWIRNKTRKRVTALSRDLPPRNEQFLVDFEQLQNQFSVYMSSSVGFYFEVNDDSNIVQAQSWRLKHLAYESEMDAFKERLHTTKDKWMARCAGIEPSTIVTDLKGTDGRKRGENLL</sequence>
<keyword evidence="2" id="KW-1185">Reference proteome</keyword>
<dbReference type="GO" id="GO:0005783">
    <property type="term" value="C:endoplasmic reticulum"/>
    <property type="evidence" value="ECO:0007669"/>
    <property type="project" value="TreeGrafter"/>
</dbReference>
<evidence type="ECO:0000313" key="2">
    <source>
        <dbReference type="Proteomes" id="UP000245207"/>
    </source>
</evidence>
<name>A0A2U1MJ63_ARTAN</name>
<protein>
    <submittedName>
        <fullName evidence="1">Protein ROOT HAIR DEFECTIVE 3</fullName>
    </submittedName>
</protein>
<dbReference type="AlphaFoldDB" id="A0A2U1MJ63"/>
<dbReference type="Proteomes" id="UP000245207">
    <property type="component" value="Unassembled WGS sequence"/>
</dbReference>
<comment type="caution">
    <text evidence="1">The sequence shown here is derived from an EMBL/GenBank/DDBJ whole genome shotgun (WGS) entry which is preliminary data.</text>
</comment>
<dbReference type="GO" id="GO:0003924">
    <property type="term" value="F:GTPase activity"/>
    <property type="evidence" value="ECO:0007669"/>
    <property type="project" value="TreeGrafter"/>
</dbReference>
<evidence type="ECO:0000313" key="1">
    <source>
        <dbReference type="EMBL" id="PWA61258.1"/>
    </source>
</evidence>
<accession>A0A2U1MJ63</accession>
<reference evidence="1 2" key="1">
    <citation type="journal article" date="2018" name="Mol. Plant">
        <title>The genome of Artemisia annua provides insight into the evolution of Asteraceae family and artemisinin biosynthesis.</title>
        <authorList>
            <person name="Shen Q."/>
            <person name="Zhang L."/>
            <person name="Liao Z."/>
            <person name="Wang S."/>
            <person name="Yan T."/>
            <person name="Shi P."/>
            <person name="Liu M."/>
            <person name="Fu X."/>
            <person name="Pan Q."/>
            <person name="Wang Y."/>
            <person name="Lv Z."/>
            <person name="Lu X."/>
            <person name="Zhang F."/>
            <person name="Jiang W."/>
            <person name="Ma Y."/>
            <person name="Chen M."/>
            <person name="Hao X."/>
            <person name="Li L."/>
            <person name="Tang Y."/>
            <person name="Lv G."/>
            <person name="Zhou Y."/>
            <person name="Sun X."/>
            <person name="Brodelius P.E."/>
            <person name="Rose J.K.C."/>
            <person name="Tang K."/>
        </authorList>
    </citation>
    <scope>NUCLEOTIDE SEQUENCE [LARGE SCALE GENOMIC DNA]</scope>
    <source>
        <strain evidence="2">cv. Huhao1</strain>
        <tissue evidence="1">Leaf</tissue>
    </source>
</reference>
<dbReference type="PANTHER" id="PTHR45923">
    <property type="entry name" value="PROTEIN SEY1"/>
    <property type="match status" value="1"/>
</dbReference>
<dbReference type="STRING" id="35608.A0A2U1MJ63"/>
<dbReference type="InterPro" id="IPR008803">
    <property type="entry name" value="RHD3/Sey1"/>
</dbReference>
<proteinExistence type="predicted"/>
<dbReference type="EMBL" id="PKPP01005148">
    <property type="protein sequence ID" value="PWA61258.1"/>
    <property type="molecule type" value="Genomic_DNA"/>
</dbReference>
<gene>
    <name evidence="1" type="ORF">CTI12_AA378910</name>
</gene>
<dbReference type="GO" id="GO:0016320">
    <property type="term" value="P:endoplasmic reticulum membrane fusion"/>
    <property type="evidence" value="ECO:0007669"/>
    <property type="project" value="TreeGrafter"/>
</dbReference>
<dbReference type="PANTHER" id="PTHR45923:SF2">
    <property type="entry name" value="PROTEIN SEY1"/>
    <property type="match status" value="1"/>
</dbReference>